<evidence type="ECO:0000256" key="6">
    <source>
        <dbReference type="ARBA" id="ARBA00022023"/>
    </source>
</evidence>
<dbReference type="KEGG" id="svp:Pan189_39920"/>
<dbReference type="GO" id="GO:0035485">
    <property type="term" value="F:adenine/guanine mispair binding"/>
    <property type="evidence" value="ECO:0007669"/>
    <property type="project" value="TreeGrafter"/>
</dbReference>
<keyword evidence="9" id="KW-0227">DNA damage</keyword>
<evidence type="ECO:0000313" key="17">
    <source>
        <dbReference type="Proteomes" id="UP000317318"/>
    </source>
</evidence>
<dbReference type="PANTHER" id="PTHR42944">
    <property type="entry name" value="ADENINE DNA GLYCOSYLASE"/>
    <property type="match status" value="1"/>
</dbReference>
<gene>
    <name evidence="16" type="primary">mutY</name>
    <name evidence="16" type="ORF">Pan189_39920</name>
</gene>
<keyword evidence="17" id="KW-1185">Reference proteome</keyword>
<dbReference type="InterPro" id="IPR003265">
    <property type="entry name" value="HhH-GPD_domain"/>
</dbReference>
<dbReference type="Gene3D" id="1.10.1670.10">
    <property type="entry name" value="Helix-hairpin-Helix base-excision DNA repair enzymes (C-terminal)"/>
    <property type="match status" value="1"/>
</dbReference>
<evidence type="ECO:0000256" key="2">
    <source>
        <dbReference type="ARBA" id="ARBA00001966"/>
    </source>
</evidence>
<evidence type="ECO:0000256" key="10">
    <source>
        <dbReference type="ARBA" id="ARBA00022801"/>
    </source>
</evidence>
<feature type="domain" description="HhH-GPD" evidence="15">
    <location>
        <begin position="57"/>
        <end position="208"/>
    </location>
</feature>
<dbReference type="InterPro" id="IPR000445">
    <property type="entry name" value="HhH_motif"/>
</dbReference>
<dbReference type="Pfam" id="PF00633">
    <property type="entry name" value="HHH"/>
    <property type="match status" value="1"/>
</dbReference>
<dbReference type="EC" id="3.2.2.31" evidence="5"/>
<dbReference type="NCBIfam" id="TIGR01084">
    <property type="entry name" value="mutY"/>
    <property type="match status" value="1"/>
</dbReference>
<sequence length="400" mass="45429">MFSQLVESFALSKLLTESPAKLKRFREKLLAWYAERGRDLPWRRTCDPYAIWISEIMLQQTTVAAVIPYFERFLDRFPTVQQLAAAEEADVLKLWEGLGYYSRARNLHAAAQDIATNHAGSFPRTAEELQSLKGIGRYTAGAIASFAFDERAPIVEANTQRLYCRLLGERGDPKSTGVQKTLWQFAETILPKNDCGLFNQALMELGGTVCTIESPSCGDCPASRYCVAARHDLQQQIPAAKRRSKPTPLVDVTVAVRKDDRYLIRQRGLGEWWTGLWDFPRLTLDETLLTRITLPSVPARSSRDQPNLFTREPVCEELRSTIEQFICDQTGVSCRLRGAELEVRHAVTRYKIRLFCCLADYQSGRLSSDQPLKWVRVNALSELAFSQPGRRFADRLIEIS</sequence>
<comment type="similarity">
    <text evidence="4">Belongs to the Nth/MutY family.</text>
</comment>
<dbReference type="SUPFAM" id="SSF48150">
    <property type="entry name" value="DNA-glycosylase"/>
    <property type="match status" value="1"/>
</dbReference>
<organism evidence="16 17">
    <name type="scientific">Stratiformator vulcanicus</name>
    <dbReference type="NCBI Taxonomy" id="2527980"/>
    <lineage>
        <taxon>Bacteria</taxon>
        <taxon>Pseudomonadati</taxon>
        <taxon>Planctomycetota</taxon>
        <taxon>Planctomycetia</taxon>
        <taxon>Planctomycetales</taxon>
        <taxon>Planctomycetaceae</taxon>
        <taxon>Stratiformator</taxon>
    </lineage>
</organism>
<dbReference type="GO" id="GO:0006284">
    <property type="term" value="P:base-excision repair"/>
    <property type="evidence" value="ECO:0007669"/>
    <property type="project" value="InterPro"/>
</dbReference>
<dbReference type="InterPro" id="IPR011257">
    <property type="entry name" value="DNA_glycosylase"/>
</dbReference>
<dbReference type="InterPro" id="IPR023170">
    <property type="entry name" value="HhH_base_excis_C"/>
</dbReference>
<dbReference type="SUPFAM" id="SSF55811">
    <property type="entry name" value="Nudix"/>
    <property type="match status" value="1"/>
</dbReference>
<name>A0A517R6W9_9PLAN</name>
<evidence type="ECO:0000259" key="15">
    <source>
        <dbReference type="SMART" id="SM00478"/>
    </source>
</evidence>
<dbReference type="GO" id="GO:0032357">
    <property type="term" value="F:oxidized purine DNA binding"/>
    <property type="evidence" value="ECO:0007669"/>
    <property type="project" value="TreeGrafter"/>
</dbReference>
<reference evidence="16 17" key="1">
    <citation type="submission" date="2019-02" db="EMBL/GenBank/DDBJ databases">
        <title>Deep-cultivation of Planctomycetes and their phenomic and genomic characterization uncovers novel biology.</title>
        <authorList>
            <person name="Wiegand S."/>
            <person name="Jogler M."/>
            <person name="Boedeker C."/>
            <person name="Pinto D."/>
            <person name="Vollmers J."/>
            <person name="Rivas-Marin E."/>
            <person name="Kohn T."/>
            <person name="Peeters S.H."/>
            <person name="Heuer A."/>
            <person name="Rast P."/>
            <person name="Oberbeckmann S."/>
            <person name="Bunk B."/>
            <person name="Jeske O."/>
            <person name="Meyerdierks A."/>
            <person name="Storesund J.E."/>
            <person name="Kallscheuer N."/>
            <person name="Luecker S."/>
            <person name="Lage O.M."/>
            <person name="Pohl T."/>
            <person name="Merkel B.J."/>
            <person name="Hornburger P."/>
            <person name="Mueller R.-W."/>
            <person name="Bruemmer F."/>
            <person name="Labrenz M."/>
            <person name="Spormann A.M."/>
            <person name="Op den Camp H."/>
            <person name="Overmann J."/>
            <person name="Amann R."/>
            <person name="Jetten M.S.M."/>
            <person name="Mascher T."/>
            <person name="Medema M.H."/>
            <person name="Devos D.P."/>
            <person name="Kaster A.-K."/>
            <person name="Ovreas L."/>
            <person name="Rohde M."/>
            <person name="Galperin M.Y."/>
            <person name="Jogler C."/>
        </authorList>
    </citation>
    <scope>NUCLEOTIDE SEQUENCE [LARGE SCALE GENOMIC DNA]</scope>
    <source>
        <strain evidence="16 17">Pan189</strain>
    </source>
</reference>
<keyword evidence="14 16" id="KW-0326">Glycosidase</keyword>
<dbReference type="GO" id="GO:0006298">
    <property type="term" value="P:mismatch repair"/>
    <property type="evidence" value="ECO:0007669"/>
    <property type="project" value="TreeGrafter"/>
</dbReference>
<dbReference type="AlphaFoldDB" id="A0A517R6W9"/>
<dbReference type="Gene3D" id="1.10.340.30">
    <property type="entry name" value="Hypothetical protein, domain 2"/>
    <property type="match status" value="1"/>
</dbReference>
<evidence type="ECO:0000256" key="8">
    <source>
        <dbReference type="ARBA" id="ARBA00022723"/>
    </source>
</evidence>
<dbReference type="Gene3D" id="3.90.79.10">
    <property type="entry name" value="Nucleoside Triphosphate Pyrophosphohydrolase"/>
    <property type="match status" value="1"/>
</dbReference>
<dbReference type="SMART" id="SM00478">
    <property type="entry name" value="ENDO3c"/>
    <property type="match status" value="1"/>
</dbReference>
<evidence type="ECO:0000256" key="13">
    <source>
        <dbReference type="ARBA" id="ARBA00023204"/>
    </source>
</evidence>
<keyword evidence="12" id="KW-0411">Iron-sulfur</keyword>
<dbReference type="EMBL" id="CP036268">
    <property type="protein sequence ID" value="QDT39583.1"/>
    <property type="molecule type" value="Genomic_DNA"/>
</dbReference>
<evidence type="ECO:0000256" key="11">
    <source>
        <dbReference type="ARBA" id="ARBA00023004"/>
    </source>
</evidence>
<keyword evidence="10 16" id="KW-0378">Hydrolase</keyword>
<evidence type="ECO:0000256" key="9">
    <source>
        <dbReference type="ARBA" id="ARBA00022763"/>
    </source>
</evidence>
<proteinExistence type="inferred from homology"/>
<evidence type="ECO:0000256" key="7">
    <source>
        <dbReference type="ARBA" id="ARBA00022485"/>
    </source>
</evidence>
<dbReference type="InterPro" id="IPR015797">
    <property type="entry name" value="NUDIX_hydrolase-like_dom_sf"/>
</dbReference>
<dbReference type="Pfam" id="PF00730">
    <property type="entry name" value="HhH-GPD"/>
    <property type="match status" value="1"/>
</dbReference>
<comment type="catalytic activity">
    <reaction evidence="1">
        <text>Hydrolyzes free adenine bases from 7,8-dihydro-8-oxoguanine:adenine mismatched double-stranded DNA, leaving an apurinic site.</text>
        <dbReference type="EC" id="3.2.2.31"/>
    </reaction>
</comment>
<dbReference type="GO" id="GO:0046872">
    <property type="term" value="F:metal ion binding"/>
    <property type="evidence" value="ECO:0007669"/>
    <property type="project" value="UniProtKB-KW"/>
</dbReference>
<dbReference type="Proteomes" id="UP000317318">
    <property type="component" value="Chromosome"/>
</dbReference>
<keyword evidence="13" id="KW-0234">DNA repair</keyword>
<dbReference type="GO" id="GO:0034039">
    <property type="term" value="F:8-oxo-7,8-dihydroguanine DNA N-glycosylase activity"/>
    <property type="evidence" value="ECO:0007669"/>
    <property type="project" value="TreeGrafter"/>
</dbReference>
<dbReference type="FunFam" id="1.10.340.30:FF:000002">
    <property type="entry name" value="Adenine DNA glycosylase"/>
    <property type="match status" value="1"/>
</dbReference>
<dbReference type="GO" id="GO:0000701">
    <property type="term" value="F:purine-specific mismatch base pair DNA N-glycosylase activity"/>
    <property type="evidence" value="ECO:0007669"/>
    <property type="project" value="UniProtKB-EC"/>
</dbReference>
<evidence type="ECO:0000256" key="1">
    <source>
        <dbReference type="ARBA" id="ARBA00000843"/>
    </source>
</evidence>
<evidence type="ECO:0000256" key="4">
    <source>
        <dbReference type="ARBA" id="ARBA00008343"/>
    </source>
</evidence>
<dbReference type="InterPro" id="IPR029119">
    <property type="entry name" value="MutY_C"/>
</dbReference>
<keyword evidence="8" id="KW-0479">Metal-binding</keyword>
<evidence type="ECO:0000256" key="12">
    <source>
        <dbReference type="ARBA" id="ARBA00023014"/>
    </source>
</evidence>
<evidence type="ECO:0000256" key="3">
    <source>
        <dbReference type="ARBA" id="ARBA00002933"/>
    </source>
</evidence>
<dbReference type="PANTHER" id="PTHR42944:SF1">
    <property type="entry name" value="ADENINE DNA GLYCOSYLASE"/>
    <property type="match status" value="1"/>
</dbReference>
<dbReference type="InterPro" id="IPR005760">
    <property type="entry name" value="A/G_AdeGlyc_MutY"/>
</dbReference>
<comment type="cofactor">
    <cofactor evidence="2">
        <name>[4Fe-4S] cluster</name>
        <dbReference type="ChEBI" id="CHEBI:49883"/>
    </cofactor>
</comment>
<evidence type="ECO:0000256" key="5">
    <source>
        <dbReference type="ARBA" id="ARBA00012045"/>
    </source>
</evidence>
<evidence type="ECO:0000256" key="14">
    <source>
        <dbReference type="ARBA" id="ARBA00023295"/>
    </source>
</evidence>
<accession>A0A517R6W9</accession>
<dbReference type="InterPro" id="IPR044298">
    <property type="entry name" value="MIG/MutY"/>
</dbReference>
<keyword evidence="11" id="KW-0408">Iron</keyword>
<protein>
    <recommendedName>
        <fullName evidence="6">Adenine DNA glycosylase</fullName>
        <ecNumber evidence="5">3.2.2.31</ecNumber>
    </recommendedName>
</protein>
<comment type="function">
    <text evidence="3">Adenine glycosylase active on G-A mispairs. MutY also corrects error-prone DNA synthesis past GO lesions which are due to the oxidatively damaged form of guanine: 7,8-dihydro-8-oxoguanine (8-oxo-dGTP).</text>
</comment>
<dbReference type="CDD" id="cd00056">
    <property type="entry name" value="ENDO3c"/>
    <property type="match status" value="1"/>
</dbReference>
<dbReference type="Pfam" id="PF14815">
    <property type="entry name" value="NUDIX_4"/>
    <property type="match status" value="1"/>
</dbReference>
<keyword evidence="7" id="KW-0004">4Fe-4S</keyword>
<evidence type="ECO:0000313" key="16">
    <source>
        <dbReference type="EMBL" id="QDT39583.1"/>
    </source>
</evidence>
<dbReference type="GO" id="GO:0051539">
    <property type="term" value="F:4 iron, 4 sulfur cluster binding"/>
    <property type="evidence" value="ECO:0007669"/>
    <property type="project" value="UniProtKB-KW"/>
</dbReference>